<organism evidence="1 2">
    <name type="scientific">Streptomyces sp. 900129855</name>
    <dbReference type="NCBI Taxonomy" id="3155129"/>
    <lineage>
        <taxon>Bacteria</taxon>
        <taxon>Bacillati</taxon>
        <taxon>Actinomycetota</taxon>
        <taxon>Actinomycetes</taxon>
        <taxon>Kitasatosporales</taxon>
        <taxon>Streptomycetaceae</taxon>
        <taxon>Streptomyces</taxon>
    </lineage>
</organism>
<dbReference type="Proteomes" id="UP001550739">
    <property type="component" value="Unassembled WGS sequence"/>
</dbReference>
<keyword evidence="2" id="KW-1185">Reference proteome</keyword>
<reference evidence="1 2" key="1">
    <citation type="submission" date="2024-06" db="EMBL/GenBank/DDBJ databases">
        <title>The Natural Products Discovery Center: Release of the First 8490 Sequenced Strains for Exploring Actinobacteria Biosynthetic Diversity.</title>
        <authorList>
            <person name="Kalkreuter E."/>
            <person name="Kautsar S.A."/>
            <person name="Yang D."/>
            <person name="Bader C.D."/>
            <person name="Teijaro C.N."/>
            <person name="Fluegel L."/>
            <person name="Davis C.M."/>
            <person name="Simpson J.R."/>
            <person name="Lauterbach L."/>
            <person name="Steele A.D."/>
            <person name="Gui C."/>
            <person name="Meng S."/>
            <person name="Li G."/>
            <person name="Viehrig K."/>
            <person name="Ye F."/>
            <person name="Su P."/>
            <person name="Kiefer A.F."/>
            <person name="Nichols A."/>
            <person name="Cepeda A.J."/>
            <person name="Yan W."/>
            <person name="Fan B."/>
            <person name="Jiang Y."/>
            <person name="Adhikari A."/>
            <person name="Zheng C.-J."/>
            <person name="Schuster L."/>
            <person name="Cowan T.M."/>
            <person name="Smanski M.J."/>
            <person name="Chevrette M.G."/>
            <person name="De Carvalho L.P.S."/>
            <person name="Shen B."/>
        </authorList>
    </citation>
    <scope>NUCLEOTIDE SEQUENCE [LARGE SCALE GENOMIC DNA]</scope>
    <source>
        <strain evidence="1 2">NPDC033843</strain>
    </source>
</reference>
<name>A0ABV2ZRP7_9ACTN</name>
<sequence>MTERPTGLDRLLGYVASHLSDETAAKQGPKGLTPEEIDHKRNELSNSLLVFAELMAPIFDHADGVRADLKRRGWSAQAAEQVALVWLVNTVQNALSGWSKK</sequence>
<dbReference type="EMBL" id="JBEZVE010000019">
    <property type="protein sequence ID" value="MEU3785227.1"/>
    <property type="molecule type" value="Genomic_DNA"/>
</dbReference>
<comment type="caution">
    <text evidence="1">The sequence shown here is derived from an EMBL/GenBank/DDBJ whole genome shotgun (WGS) entry which is preliminary data.</text>
</comment>
<dbReference type="RefSeq" id="WP_361706789.1">
    <property type="nucleotide sequence ID" value="NZ_JBEZVE010000019.1"/>
</dbReference>
<evidence type="ECO:0000313" key="2">
    <source>
        <dbReference type="Proteomes" id="UP001550739"/>
    </source>
</evidence>
<evidence type="ECO:0000313" key="1">
    <source>
        <dbReference type="EMBL" id="MEU3785227.1"/>
    </source>
</evidence>
<gene>
    <name evidence="1" type="ORF">AB0E89_32620</name>
</gene>
<protein>
    <submittedName>
        <fullName evidence="1">Uncharacterized protein</fullName>
    </submittedName>
</protein>
<accession>A0ABV2ZRP7</accession>
<proteinExistence type="predicted"/>